<organism evidence="2 3">
    <name type="scientific">Streptomyces pulveraceus</name>
    <dbReference type="NCBI Taxonomy" id="68258"/>
    <lineage>
        <taxon>Bacteria</taxon>
        <taxon>Bacillati</taxon>
        <taxon>Actinomycetota</taxon>
        <taxon>Actinomycetes</taxon>
        <taxon>Kitasatosporales</taxon>
        <taxon>Streptomycetaceae</taxon>
        <taxon>Streptomyces</taxon>
    </lineage>
</organism>
<evidence type="ECO:0000256" key="1">
    <source>
        <dbReference type="SAM" id="MobiDB-lite"/>
    </source>
</evidence>
<protein>
    <submittedName>
        <fullName evidence="2">Uncharacterized protein</fullName>
    </submittedName>
</protein>
<comment type="caution">
    <text evidence="2">The sequence shown here is derived from an EMBL/GenBank/DDBJ whole genome shotgun (WGS) entry which is preliminary data.</text>
</comment>
<dbReference type="EMBL" id="JBHSPU010000006">
    <property type="protein sequence ID" value="MFC5913036.1"/>
    <property type="molecule type" value="Genomic_DNA"/>
</dbReference>
<evidence type="ECO:0000313" key="3">
    <source>
        <dbReference type="Proteomes" id="UP001596200"/>
    </source>
</evidence>
<feature type="region of interest" description="Disordered" evidence="1">
    <location>
        <begin position="38"/>
        <end position="62"/>
    </location>
</feature>
<gene>
    <name evidence="2" type="ORF">ACFP1B_06270</name>
</gene>
<name>A0ABW1GE15_9ACTN</name>
<sequence length="62" mass="6530">MPRRDPMLLVPRAPDRAEPGEPFAGATGASVTVAAAVARPARLPRPTGPDALPRRTGPRPEH</sequence>
<dbReference type="RefSeq" id="WP_344510790.1">
    <property type="nucleotide sequence ID" value="NZ_BAAATU010000018.1"/>
</dbReference>
<reference evidence="3" key="1">
    <citation type="journal article" date="2019" name="Int. J. Syst. Evol. Microbiol.">
        <title>The Global Catalogue of Microorganisms (GCM) 10K type strain sequencing project: providing services to taxonomists for standard genome sequencing and annotation.</title>
        <authorList>
            <consortium name="The Broad Institute Genomics Platform"/>
            <consortium name="The Broad Institute Genome Sequencing Center for Infectious Disease"/>
            <person name="Wu L."/>
            <person name="Ma J."/>
        </authorList>
    </citation>
    <scope>NUCLEOTIDE SEQUENCE [LARGE SCALE GENOMIC DNA]</scope>
    <source>
        <strain evidence="3">JCM 4147</strain>
    </source>
</reference>
<proteinExistence type="predicted"/>
<dbReference type="Proteomes" id="UP001596200">
    <property type="component" value="Unassembled WGS sequence"/>
</dbReference>
<keyword evidence="3" id="KW-1185">Reference proteome</keyword>
<feature type="region of interest" description="Disordered" evidence="1">
    <location>
        <begin position="1"/>
        <end position="26"/>
    </location>
</feature>
<accession>A0ABW1GE15</accession>
<evidence type="ECO:0000313" key="2">
    <source>
        <dbReference type="EMBL" id="MFC5913036.1"/>
    </source>
</evidence>